<protein>
    <submittedName>
        <fullName evidence="2">Uncharacterized protein</fullName>
    </submittedName>
</protein>
<evidence type="ECO:0000313" key="3">
    <source>
        <dbReference type="Proteomes" id="UP000001640"/>
    </source>
</evidence>
<keyword evidence="3" id="KW-1185">Reference proteome</keyword>
<dbReference type="Proteomes" id="UP000001640">
    <property type="component" value="Chromosome 7"/>
</dbReference>
<reference evidence="2 3" key="1">
    <citation type="journal article" date="2011" name="Proc. Natl. Acad. Sci. U.S.A.">
        <title>Evolutionary erosion of yeast sex chromosomes by mating-type switching accidents.</title>
        <authorList>
            <person name="Gordon J.L."/>
            <person name="Armisen D."/>
            <person name="Proux-Wera E."/>
            <person name="Oheigeartaigh S.S."/>
            <person name="Byrne K.P."/>
            <person name="Wolfe K.H."/>
        </authorList>
    </citation>
    <scope>NUCLEOTIDE SEQUENCE [LARGE SCALE GENOMIC DNA]</scope>
    <source>
        <strain evidence="3">ATCC 76901 / BCRC 22586 / CBS 4309 / NBRC 1992 / NRRL Y-12630</strain>
    </source>
</reference>
<dbReference type="EMBL" id="HE576758">
    <property type="protein sequence ID" value="CCC71106.1"/>
    <property type="molecule type" value="Genomic_DNA"/>
</dbReference>
<accession>G0VI72</accession>
<proteinExistence type="predicted"/>
<dbReference type="OMA" id="ELLXRFY"/>
<name>G0VI72_NAUCA</name>
<dbReference type="InParanoid" id="G0VI72"/>
<dbReference type="KEGG" id="ncs:NCAS_0G02190"/>
<gene>
    <name evidence="2" type="primary">NCAS0G02190</name>
    <name evidence="2" type="ordered locus">NCAS_0G02190</name>
</gene>
<feature type="transmembrane region" description="Helical" evidence="1">
    <location>
        <begin position="89"/>
        <end position="106"/>
    </location>
</feature>
<keyword evidence="1" id="KW-0472">Membrane</keyword>
<organism evidence="2 3">
    <name type="scientific">Naumovozyma castellii</name>
    <name type="common">Yeast</name>
    <name type="synonym">Saccharomyces castellii</name>
    <dbReference type="NCBI Taxonomy" id="27288"/>
    <lineage>
        <taxon>Eukaryota</taxon>
        <taxon>Fungi</taxon>
        <taxon>Dikarya</taxon>
        <taxon>Ascomycota</taxon>
        <taxon>Saccharomycotina</taxon>
        <taxon>Saccharomycetes</taxon>
        <taxon>Saccharomycetales</taxon>
        <taxon>Saccharomycetaceae</taxon>
        <taxon>Naumovozyma</taxon>
    </lineage>
</organism>
<dbReference type="FunCoup" id="G0VI72">
    <property type="interactions" value="63"/>
</dbReference>
<reference key="2">
    <citation type="submission" date="2011-08" db="EMBL/GenBank/DDBJ databases">
        <title>Genome sequence of Naumovozyma castellii.</title>
        <authorList>
            <person name="Gordon J.L."/>
            <person name="Armisen D."/>
            <person name="Proux-Wera E."/>
            <person name="OhEigeartaigh S.S."/>
            <person name="Byrne K.P."/>
            <person name="Wolfe K.H."/>
        </authorList>
    </citation>
    <scope>NUCLEOTIDE SEQUENCE</scope>
    <source>
        <strain>Type strain:CBS 4309</strain>
    </source>
</reference>
<feature type="transmembrane region" description="Helical" evidence="1">
    <location>
        <begin position="21"/>
        <end position="39"/>
    </location>
</feature>
<keyword evidence="1" id="KW-1133">Transmembrane helix</keyword>
<sequence>MTAERKPDHVSNINVKKIIKLTLIFILIASFIRTSQPTLELSIKKLRGLLIRGQEETVATSGTTSTDELPPIFDRTLMDFDDFNTPSKGRLFSFIFLCLLLVIPFFI</sequence>
<dbReference type="RefSeq" id="XP_003677459.1">
    <property type="nucleotide sequence ID" value="XM_003677411.1"/>
</dbReference>
<evidence type="ECO:0000313" key="2">
    <source>
        <dbReference type="EMBL" id="CCC71106.1"/>
    </source>
</evidence>
<dbReference type="AlphaFoldDB" id="G0VI72"/>
<dbReference type="HOGENOM" id="CLU_175726_0_0_1"/>
<keyword evidence="1" id="KW-0812">Transmembrane</keyword>
<evidence type="ECO:0000256" key="1">
    <source>
        <dbReference type="SAM" id="Phobius"/>
    </source>
</evidence>
<dbReference type="GeneID" id="96904772"/>